<dbReference type="Pfam" id="PF01810">
    <property type="entry name" value="LysE"/>
    <property type="match status" value="1"/>
</dbReference>
<protein>
    <submittedName>
        <fullName evidence="7">LysE/ArgO family amino acid transporter</fullName>
    </submittedName>
</protein>
<evidence type="ECO:0000256" key="3">
    <source>
        <dbReference type="ARBA" id="ARBA00022692"/>
    </source>
</evidence>
<feature type="transmembrane region" description="Helical" evidence="6">
    <location>
        <begin position="66"/>
        <end position="88"/>
    </location>
</feature>
<evidence type="ECO:0000256" key="5">
    <source>
        <dbReference type="ARBA" id="ARBA00023136"/>
    </source>
</evidence>
<evidence type="ECO:0000313" key="7">
    <source>
        <dbReference type="EMBL" id="MDD9205753.1"/>
    </source>
</evidence>
<accession>A0ABT5TVM3</accession>
<keyword evidence="8" id="KW-1185">Reference proteome</keyword>
<proteinExistence type="predicted"/>
<feature type="transmembrane region" description="Helical" evidence="6">
    <location>
        <begin position="142"/>
        <end position="163"/>
    </location>
</feature>
<evidence type="ECO:0000256" key="4">
    <source>
        <dbReference type="ARBA" id="ARBA00022989"/>
    </source>
</evidence>
<evidence type="ECO:0000256" key="6">
    <source>
        <dbReference type="SAM" id="Phobius"/>
    </source>
</evidence>
<keyword evidence="5 6" id="KW-0472">Membrane</keyword>
<comment type="caution">
    <text evidence="7">The sequence shown here is derived from an EMBL/GenBank/DDBJ whole genome shotgun (WGS) entry which is preliminary data.</text>
</comment>
<organism evidence="7 8">
    <name type="scientific">Georgenia halotolerans</name>
    <dbReference type="NCBI Taxonomy" id="3028317"/>
    <lineage>
        <taxon>Bacteria</taxon>
        <taxon>Bacillati</taxon>
        <taxon>Actinomycetota</taxon>
        <taxon>Actinomycetes</taxon>
        <taxon>Micrococcales</taxon>
        <taxon>Bogoriellaceae</taxon>
        <taxon>Georgenia</taxon>
    </lineage>
</organism>
<evidence type="ECO:0000256" key="1">
    <source>
        <dbReference type="ARBA" id="ARBA00004651"/>
    </source>
</evidence>
<keyword evidence="2" id="KW-1003">Cell membrane</keyword>
<dbReference type="PANTHER" id="PTHR30086">
    <property type="entry name" value="ARGININE EXPORTER PROTEIN ARGO"/>
    <property type="match status" value="1"/>
</dbReference>
<comment type="subcellular location">
    <subcellularLocation>
        <location evidence="1">Cell membrane</location>
        <topology evidence="1">Multi-pass membrane protein</topology>
    </subcellularLocation>
</comment>
<dbReference type="EMBL" id="JARACI010000643">
    <property type="protein sequence ID" value="MDD9205753.1"/>
    <property type="molecule type" value="Genomic_DNA"/>
</dbReference>
<feature type="transmembrane region" description="Helical" evidence="6">
    <location>
        <begin position="175"/>
        <end position="195"/>
    </location>
</feature>
<reference evidence="7" key="1">
    <citation type="submission" date="2023-02" db="EMBL/GenBank/DDBJ databases">
        <title>Georgenia sp.10Sc9-8, isolated from a soil sample collected from the Taklamakan desert.</title>
        <authorList>
            <person name="Liu S."/>
        </authorList>
    </citation>
    <scope>NUCLEOTIDE SEQUENCE</scope>
    <source>
        <strain evidence="7">10Sc9-8</strain>
    </source>
</reference>
<feature type="transmembrane region" description="Helical" evidence="6">
    <location>
        <begin position="38"/>
        <end position="60"/>
    </location>
</feature>
<dbReference type="PANTHER" id="PTHR30086:SF20">
    <property type="entry name" value="ARGININE EXPORTER PROTEIN ARGO-RELATED"/>
    <property type="match status" value="1"/>
</dbReference>
<feature type="transmembrane region" description="Helical" evidence="6">
    <location>
        <begin position="6"/>
        <end position="26"/>
    </location>
</feature>
<gene>
    <name evidence="7" type="ORF">PU560_04635</name>
</gene>
<feature type="transmembrane region" description="Helical" evidence="6">
    <location>
        <begin position="109"/>
        <end position="130"/>
    </location>
</feature>
<name>A0ABT5TVM3_9MICO</name>
<evidence type="ECO:0000256" key="2">
    <source>
        <dbReference type="ARBA" id="ARBA00022475"/>
    </source>
</evidence>
<keyword evidence="3 6" id="KW-0812">Transmembrane</keyword>
<sequence>MTTALTGMLVGLSIIVAIGAQNAHVLRQGLLRSHVGTVVAICLASDVILITAGVTGLAALVQEHPVAVQVLRWGGAAYLAGYGLLSLWQARRPRTLDAGAGARQSRRGVAMSTLALTYLNPHLYIDILMLGSIANQYGPDRWWFLAGTLTASALWFIGLGYGAKAASQVLARPTTWRVIDLVIGLLMLALAVRLATG</sequence>
<evidence type="ECO:0000313" key="8">
    <source>
        <dbReference type="Proteomes" id="UP001165561"/>
    </source>
</evidence>
<keyword evidence="4 6" id="KW-1133">Transmembrane helix</keyword>
<dbReference type="InterPro" id="IPR001123">
    <property type="entry name" value="LeuE-type"/>
</dbReference>
<dbReference type="Proteomes" id="UP001165561">
    <property type="component" value="Unassembled WGS sequence"/>
</dbReference>